<dbReference type="GO" id="GO:0004984">
    <property type="term" value="F:olfactory receptor activity"/>
    <property type="evidence" value="ECO:0007669"/>
    <property type="project" value="InterPro"/>
</dbReference>
<evidence type="ECO:0000256" key="2">
    <source>
        <dbReference type="ARBA" id="ARBA00022606"/>
    </source>
</evidence>
<keyword evidence="4" id="KW-0552">Olfaction</keyword>
<evidence type="ECO:0000256" key="8">
    <source>
        <dbReference type="ARBA" id="ARBA00023224"/>
    </source>
</evidence>
<dbReference type="GO" id="GO:0016020">
    <property type="term" value="C:membrane"/>
    <property type="evidence" value="ECO:0007669"/>
    <property type="project" value="UniProtKB-SubCell"/>
</dbReference>
<evidence type="ECO:0000313" key="10">
    <source>
        <dbReference type="EMBL" id="CAK1542135.1"/>
    </source>
</evidence>
<feature type="transmembrane region" description="Helical" evidence="9">
    <location>
        <begin position="22"/>
        <end position="41"/>
    </location>
</feature>
<evidence type="ECO:0000256" key="1">
    <source>
        <dbReference type="ARBA" id="ARBA00004141"/>
    </source>
</evidence>
<dbReference type="GO" id="GO:0007165">
    <property type="term" value="P:signal transduction"/>
    <property type="evidence" value="ECO:0007669"/>
    <property type="project" value="UniProtKB-KW"/>
</dbReference>
<dbReference type="AlphaFoldDB" id="A0AAV1J1B7"/>
<evidence type="ECO:0000256" key="9">
    <source>
        <dbReference type="SAM" id="Phobius"/>
    </source>
</evidence>
<keyword evidence="8" id="KW-0807">Transducer</keyword>
<keyword evidence="2" id="KW-0716">Sensory transduction</keyword>
<dbReference type="EMBL" id="CAVLEF010000003">
    <property type="protein sequence ID" value="CAK1542135.1"/>
    <property type="molecule type" value="Genomic_DNA"/>
</dbReference>
<evidence type="ECO:0000256" key="6">
    <source>
        <dbReference type="ARBA" id="ARBA00023136"/>
    </source>
</evidence>
<dbReference type="GO" id="GO:0005549">
    <property type="term" value="F:odorant binding"/>
    <property type="evidence" value="ECO:0007669"/>
    <property type="project" value="InterPro"/>
</dbReference>
<reference evidence="10 11" key="1">
    <citation type="submission" date="2023-11" db="EMBL/GenBank/DDBJ databases">
        <authorList>
            <person name="Okamura Y."/>
        </authorList>
    </citation>
    <scope>NUCLEOTIDE SEQUENCE [LARGE SCALE GENOMIC DNA]</scope>
</reference>
<evidence type="ECO:0000256" key="5">
    <source>
        <dbReference type="ARBA" id="ARBA00022989"/>
    </source>
</evidence>
<feature type="transmembrane region" description="Helical" evidence="9">
    <location>
        <begin position="73"/>
        <end position="93"/>
    </location>
</feature>
<evidence type="ECO:0000313" key="11">
    <source>
        <dbReference type="Proteomes" id="UP001497472"/>
    </source>
</evidence>
<protein>
    <submittedName>
        <fullName evidence="10">Uncharacterized protein</fullName>
    </submittedName>
</protein>
<evidence type="ECO:0000256" key="7">
    <source>
        <dbReference type="ARBA" id="ARBA00023170"/>
    </source>
</evidence>
<organism evidence="10 11">
    <name type="scientific">Leptosia nina</name>
    <dbReference type="NCBI Taxonomy" id="320188"/>
    <lineage>
        <taxon>Eukaryota</taxon>
        <taxon>Metazoa</taxon>
        <taxon>Ecdysozoa</taxon>
        <taxon>Arthropoda</taxon>
        <taxon>Hexapoda</taxon>
        <taxon>Insecta</taxon>
        <taxon>Pterygota</taxon>
        <taxon>Neoptera</taxon>
        <taxon>Endopterygota</taxon>
        <taxon>Lepidoptera</taxon>
        <taxon>Glossata</taxon>
        <taxon>Ditrysia</taxon>
        <taxon>Papilionoidea</taxon>
        <taxon>Pieridae</taxon>
        <taxon>Pierinae</taxon>
        <taxon>Leptosia</taxon>
    </lineage>
</organism>
<comment type="subcellular location">
    <subcellularLocation>
        <location evidence="1">Membrane</location>
        <topology evidence="1">Multi-pass membrane protein</topology>
    </subcellularLocation>
</comment>
<evidence type="ECO:0000256" key="3">
    <source>
        <dbReference type="ARBA" id="ARBA00022692"/>
    </source>
</evidence>
<accession>A0AAV1J1B7</accession>
<dbReference type="Pfam" id="PF02949">
    <property type="entry name" value="7tm_6"/>
    <property type="match status" value="1"/>
</dbReference>
<keyword evidence="11" id="KW-1185">Reference proteome</keyword>
<dbReference type="Proteomes" id="UP001497472">
    <property type="component" value="Unassembled WGS sequence"/>
</dbReference>
<keyword evidence="3 9" id="KW-0812">Transmembrane</keyword>
<evidence type="ECO:0000256" key="4">
    <source>
        <dbReference type="ARBA" id="ARBA00022725"/>
    </source>
</evidence>
<sequence length="203" mass="23916">MILLENCAAAFGKFPEVEKNSAVMFAAIHNIVLAKMFLLLYHKNSIRKLNYEIATVMENIEEERVMKEQYRKVKYGITLYVVSVYLSLAAYGIESLRRAITEGTPFYTVVTYFPYFEDTSIIATVIRTFFYITWLYMMLPMMSADCMPIIHLIIMAYKFITLCQHYETIREEFQRNIKRDRRQATEILQKGFLEGIVIHQKLL</sequence>
<proteinExistence type="predicted"/>
<keyword evidence="5 9" id="KW-1133">Transmembrane helix</keyword>
<keyword evidence="7" id="KW-0675">Receptor</keyword>
<comment type="caution">
    <text evidence="10">The sequence shown here is derived from an EMBL/GenBank/DDBJ whole genome shotgun (WGS) entry which is preliminary data.</text>
</comment>
<gene>
    <name evidence="10" type="ORF">LNINA_LOCUS2056</name>
</gene>
<keyword evidence="6 9" id="KW-0472">Membrane</keyword>
<name>A0AAV1J1B7_9NEOP</name>
<dbReference type="InterPro" id="IPR004117">
    <property type="entry name" value="7tm6_olfct_rcpt"/>
</dbReference>